<keyword evidence="1" id="KW-1015">Disulfide bond</keyword>
<comment type="caution">
    <text evidence="3">The sequence shown here is derived from an EMBL/GenBank/DDBJ whole genome shotgun (WGS) entry which is preliminary data.</text>
</comment>
<protein>
    <recommendedName>
        <fullName evidence="2">CUB domain-containing protein</fullName>
    </recommendedName>
</protein>
<evidence type="ECO:0000259" key="2">
    <source>
        <dbReference type="Pfam" id="PF00431"/>
    </source>
</evidence>
<keyword evidence="4" id="KW-1185">Reference proteome</keyword>
<organism evidence="3 4">
    <name type="scientific">Polyplax serrata</name>
    <name type="common">Common mouse louse</name>
    <dbReference type="NCBI Taxonomy" id="468196"/>
    <lineage>
        <taxon>Eukaryota</taxon>
        <taxon>Metazoa</taxon>
        <taxon>Ecdysozoa</taxon>
        <taxon>Arthropoda</taxon>
        <taxon>Hexapoda</taxon>
        <taxon>Insecta</taxon>
        <taxon>Pterygota</taxon>
        <taxon>Neoptera</taxon>
        <taxon>Paraneoptera</taxon>
        <taxon>Psocodea</taxon>
        <taxon>Troctomorpha</taxon>
        <taxon>Phthiraptera</taxon>
        <taxon>Anoplura</taxon>
        <taxon>Polyplacidae</taxon>
        <taxon>Polyplax</taxon>
    </lineage>
</organism>
<evidence type="ECO:0000256" key="1">
    <source>
        <dbReference type="ARBA" id="ARBA00023157"/>
    </source>
</evidence>
<feature type="domain" description="CUB" evidence="2">
    <location>
        <begin position="40"/>
        <end position="95"/>
    </location>
</feature>
<name>A0ABR1AWS1_POLSC</name>
<dbReference type="InterPro" id="IPR000859">
    <property type="entry name" value="CUB_dom"/>
</dbReference>
<sequence length="135" mass="15287">MVHYNSSWECDVLDFEFSGARTPALKPVDTVNPAPDCLNRADLIRIYDGGSSTFPVIRYLCNELSAVEILSTGPDLYIEFVANSEWPGQGFKANYKFQTFDGENGNVWSFMSLKLSQLTGRYMNRSEVYFDDAEL</sequence>
<dbReference type="Pfam" id="PF00431">
    <property type="entry name" value="CUB"/>
    <property type="match status" value="1"/>
</dbReference>
<gene>
    <name evidence="3" type="ORF">RUM44_010343</name>
</gene>
<dbReference type="SUPFAM" id="SSF49854">
    <property type="entry name" value="Spermadhesin, CUB domain"/>
    <property type="match status" value="1"/>
</dbReference>
<dbReference type="InterPro" id="IPR035914">
    <property type="entry name" value="Sperma_CUB_dom_sf"/>
</dbReference>
<evidence type="ECO:0000313" key="3">
    <source>
        <dbReference type="EMBL" id="KAK6627863.1"/>
    </source>
</evidence>
<dbReference type="Proteomes" id="UP001359485">
    <property type="component" value="Unassembled WGS sequence"/>
</dbReference>
<proteinExistence type="predicted"/>
<reference evidence="3 4" key="1">
    <citation type="submission" date="2023-09" db="EMBL/GenBank/DDBJ databases">
        <title>Genomes of two closely related lineages of the louse Polyplax serrata with different host specificities.</title>
        <authorList>
            <person name="Martinu J."/>
            <person name="Tarabai H."/>
            <person name="Stefka J."/>
            <person name="Hypsa V."/>
        </authorList>
    </citation>
    <scope>NUCLEOTIDE SEQUENCE [LARGE SCALE GENOMIC DNA]</scope>
    <source>
        <strain evidence="3">98ZLc_SE</strain>
    </source>
</reference>
<evidence type="ECO:0000313" key="4">
    <source>
        <dbReference type="Proteomes" id="UP001359485"/>
    </source>
</evidence>
<dbReference type="Gene3D" id="2.60.120.290">
    <property type="entry name" value="Spermadhesin, CUB domain"/>
    <property type="match status" value="1"/>
</dbReference>
<accession>A0ABR1AWS1</accession>
<dbReference type="EMBL" id="JAWJWF010000045">
    <property type="protein sequence ID" value="KAK6627863.1"/>
    <property type="molecule type" value="Genomic_DNA"/>
</dbReference>